<protein>
    <submittedName>
        <fullName evidence="2">Uncharacterized protein</fullName>
    </submittedName>
</protein>
<comment type="caution">
    <text evidence="2">The sequence shown here is derived from an EMBL/GenBank/DDBJ whole genome shotgun (WGS) entry which is preliminary data.</text>
</comment>
<evidence type="ECO:0000313" key="3">
    <source>
        <dbReference type="Proteomes" id="UP000310108"/>
    </source>
</evidence>
<dbReference type="Proteomes" id="UP000310108">
    <property type="component" value="Unassembled WGS sequence"/>
</dbReference>
<evidence type="ECO:0000256" key="1">
    <source>
        <dbReference type="SAM" id="SignalP"/>
    </source>
</evidence>
<organism evidence="2 3">
    <name type="scientific">Colletotrichum tanaceti</name>
    <dbReference type="NCBI Taxonomy" id="1306861"/>
    <lineage>
        <taxon>Eukaryota</taxon>
        <taxon>Fungi</taxon>
        <taxon>Dikarya</taxon>
        <taxon>Ascomycota</taxon>
        <taxon>Pezizomycotina</taxon>
        <taxon>Sordariomycetes</taxon>
        <taxon>Hypocreomycetidae</taxon>
        <taxon>Glomerellales</taxon>
        <taxon>Glomerellaceae</taxon>
        <taxon>Colletotrichum</taxon>
        <taxon>Colletotrichum destructivum species complex</taxon>
    </lineage>
</organism>
<keyword evidence="1" id="KW-0732">Signal</keyword>
<sequence length="59" mass="6118">MLAGALCSVLLAALRLATVVQKDHKKQQARGGTQPDALKLADLTGQSGSYSTSRGMFVG</sequence>
<proteinExistence type="predicted"/>
<dbReference type="EMBL" id="PJEX01000059">
    <property type="protein sequence ID" value="TKW56740.1"/>
    <property type="molecule type" value="Genomic_DNA"/>
</dbReference>
<keyword evidence="3" id="KW-1185">Reference proteome</keyword>
<accession>A0A4U6XM49</accession>
<gene>
    <name evidence="2" type="ORF">CTA1_12383</name>
</gene>
<feature type="signal peptide" evidence="1">
    <location>
        <begin position="1"/>
        <end position="22"/>
    </location>
</feature>
<dbReference type="AlphaFoldDB" id="A0A4U6XM49"/>
<reference evidence="2 3" key="1">
    <citation type="journal article" date="2019" name="PLoS ONE">
        <title>Comparative genome analysis indicates high evolutionary potential of pathogenicity genes in Colletotrichum tanaceti.</title>
        <authorList>
            <person name="Lelwala R.V."/>
            <person name="Korhonen P.K."/>
            <person name="Young N.D."/>
            <person name="Scott J.B."/>
            <person name="Ades P.A."/>
            <person name="Gasser R.B."/>
            <person name="Taylor P.W.J."/>
        </authorList>
    </citation>
    <scope>NUCLEOTIDE SEQUENCE [LARGE SCALE GENOMIC DNA]</scope>
    <source>
        <strain evidence="2">BRIP57314</strain>
    </source>
</reference>
<evidence type="ECO:0000313" key="2">
    <source>
        <dbReference type="EMBL" id="TKW56740.1"/>
    </source>
</evidence>
<feature type="chain" id="PRO_5020837274" evidence="1">
    <location>
        <begin position="23"/>
        <end position="59"/>
    </location>
</feature>
<name>A0A4U6XM49_9PEZI</name>